<reference evidence="1 2" key="1">
    <citation type="submission" date="2023-11" db="EMBL/GenBank/DDBJ databases">
        <authorList>
            <person name="Okamura Y."/>
        </authorList>
    </citation>
    <scope>NUCLEOTIDE SEQUENCE [LARGE SCALE GENOMIC DNA]</scope>
</reference>
<keyword evidence="2" id="KW-1185">Reference proteome</keyword>
<dbReference type="Proteomes" id="UP001497472">
    <property type="component" value="Unassembled WGS sequence"/>
</dbReference>
<evidence type="ECO:0000313" key="2">
    <source>
        <dbReference type="Proteomes" id="UP001497472"/>
    </source>
</evidence>
<name>A0AAV1JXW7_9NEOP</name>
<sequence length="92" mass="10527">MNKDWIYDETRPPIKTIRVANNKELRVESCGKVNILVKSKNGSTNSIQRHHLNYDDMKKLKHHTDGVKIPQNSELTCVPCIKGKQARSPSIM</sequence>
<evidence type="ECO:0000313" key="1">
    <source>
        <dbReference type="EMBL" id="CAK1554375.1"/>
    </source>
</evidence>
<accession>A0AAV1JXW7</accession>
<dbReference type="AlphaFoldDB" id="A0AAV1JXW7"/>
<dbReference type="EMBL" id="CAVLEF010000278">
    <property type="protein sequence ID" value="CAK1554375.1"/>
    <property type="molecule type" value="Genomic_DNA"/>
</dbReference>
<protein>
    <submittedName>
        <fullName evidence="1">Uncharacterized protein</fullName>
    </submittedName>
</protein>
<comment type="caution">
    <text evidence="1">The sequence shown here is derived from an EMBL/GenBank/DDBJ whole genome shotgun (WGS) entry which is preliminary data.</text>
</comment>
<proteinExistence type="predicted"/>
<gene>
    <name evidence="1" type="ORF">LNINA_LOCUS13296</name>
</gene>
<organism evidence="1 2">
    <name type="scientific">Leptosia nina</name>
    <dbReference type="NCBI Taxonomy" id="320188"/>
    <lineage>
        <taxon>Eukaryota</taxon>
        <taxon>Metazoa</taxon>
        <taxon>Ecdysozoa</taxon>
        <taxon>Arthropoda</taxon>
        <taxon>Hexapoda</taxon>
        <taxon>Insecta</taxon>
        <taxon>Pterygota</taxon>
        <taxon>Neoptera</taxon>
        <taxon>Endopterygota</taxon>
        <taxon>Lepidoptera</taxon>
        <taxon>Glossata</taxon>
        <taxon>Ditrysia</taxon>
        <taxon>Papilionoidea</taxon>
        <taxon>Pieridae</taxon>
        <taxon>Pierinae</taxon>
        <taxon>Leptosia</taxon>
    </lineage>
</organism>